<dbReference type="Gene3D" id="3.40.50.2300">
    <property type="match status" value="1"/>
</dbReference>
<dbReference type="Pfam" id="PF00196">
    <property type="entry name" value="GerE"/>
    <property type="match status" value="1"/>
</dbReference>
<dbReference type="InterPro" id="IPR016032">
    <property type="entry name" value="Sig_transdc_resp-reg_C-effctor"/>
</dbReference>
<dbReference type="STRING" id="428126.CLOSPI_00357"/>
<dbReference type="AlphaFoldDB" id="B1BZI0"/>
<evidence type="ECO:0000256" key="4">
    <source>
        <dbReference type="ARBA" id="ARBA00023163"/>
    </source>
</evidence>
<dbReference type="GO" id="GO:0006355">
    <property type="term" value="P:regulation of DNA-templated transcription"/>
    <property type="evidence" value="ECO:0007669"/>
    <property type="project" value="InterPro"/>
</dbReference>
<keyword evidence="2" id="KW-0805">Transcription regulation</keyword>
<reference evidence="8" key="1">
    <citation type="submission" date="2008-02" db="EMBL/GenBank/DDBJ databases">
        <authorList>
            <person name="Fulton L."/>
            <person name="Clifton S."/>
            <person name="Fulton B."/>
            <person name="Xu J."/>
            <person name="Minx P."/>
            <person name="Pepin K.H."/>
            <person name="Johnson M."/>
            <person name="Thiruvilangam P."/>
            <person name="Bhonagiri V."/>
            <person name="Nash W.E."/>
            <person name="Mardis E.R."/>
            <person name="Wilson R.K."/>
        </authorList>
    </citation>
    <scope>NUCLEOTIDE SEQUENCE [LARGE SCALE GENOMIC DNA]</scope>
    <source>
        <strain evidence="8">DSM 1552</strain>
    </source>
</reference>
<keyword evidence="1 5" id="KW-0597">Phosphoprotein</keyword>
<dbReference type="EMBL" id="ABIK02000004">
    <property type="protein sequence ID" value="EDS75827.1"/>
    <property type="molecule type" value="Genomic_DNA"/>
</dbReference>
<evidence type="ECO:0000256" key="3">
    <source>
        <dbReference type="ARBA" id="ARBA00023125"/>
    </source>
</evidence>
<evidence type="ECO:0000313" key="8">
    <source>
        <dbReference type="EMBL" id="EDS75827.1"/>
    </source>
</evidence>
<dbReference type="PROSITE" id="PS50110">
    <property type="entry name" value="RESPONSE_REGULATORY"/>
    <property type="match status" value="1"/>
</dbReference>
<dbReference type="PRINTS" id="PR00038">
    <property type="entry name" value="HTHLUXR"/>
</dbReference>
<name>B1BZI0_9FIRM</name>
<accession>B1BZI0</accession>
<evidence type="ECO:0000259" key="7">
    <source>
        <dbReference type="PROSITE" id="PS50110"/>
    </source>
</evidence>
<feature type="modified residue" description="4-aspartylphosphate" evidence="5">
    <location>
        <position position="57"/>
    </location>
</feature>
<dbReference type="PANTHER" id="PTHR43214:SF40">
    <property type="entry name" value="TRANSCRIPTIONAL REGULATORY PROTEIN LNRK"/>
    <property type="match status" value="1"/>
</dbReference>
<keyword evidence="4" id="KW-0804">Transcription</keyword>
<dbReference type="Proteomes" id="UP000004910">
    <property type="component" value="Unassembled WGS sequence"/>
</dbReference>
<proteinExistence type="predicted"/>
<dbReference type="InterPro" id="IPR039420">
    <property type="entry name" value="WalR-like"/>
</dbReference>
<dbReference type="InterPro" id="IPR011006">
    <property type="entry name" value="CheY-like_superfamily"/>
</dbReference>
<comment type="caution">
    <text evidence="8">The sequence shown here is derived from an EMBL/GenBank/DDBJ whole genome shotgun (WGS) entry which is preliminary data.</text>
</comment>
<gene>
    <name evidence="8" type="ORF">CLOSPI_00357</name>
</gene>
<keyword evidence="9" id="KW-1185">Reference proteome</keyword>
<dbReference type="SMART" id="SM00421">
    <property type="entry name" value="HTH_LUXR"/>
    <property type="match status" value="1"/>
</dbReference>
<keyword evidence="3" id="KW-0238">DNA-binding</keyword>
<dbReference type="PROSITE" id="PS50043">
    <property type="entry name" value="HTH_LUXR_2"/>
    <property type="match status" value="1"/>
</dbReference>
<dbReference type="SUPFAM" id="SSF52172">
    <property type="entry name" value="CheY-like"/>
    <property type="match status" value="1"/>
</dbReference>
<dbReference type="GO" id="GO:0000160">
    <property type="term" value="P:phosphorelay signal transduction system"/>
    <property type="evidence" value="ECO:0007669"/>
    <property type="project" value="InterPro"/>
</dbReference>
<dbReference type="CDD" id="cd06170">
    <property type="entry name" value="LuxR_C_like"/>
    <property type="match status" value="1"/>
</dbReference>
<dbReference type="Pfam" id="PF00072">
    <property type="entry name" value="Response_reg"/>
    <property type="match status" value="1"/>
</dbReference>
<organism evidence="8 9">
    <name type="scientific">Thomasclavelia spiroformis DSM 1552</name>
    <dbReference type="NCBI Taxonomy" id="428126"/>
    <lineage>
        <taxon>Bacteria</taxon>
        <taxon>Bacillati</taxon>
        <taxon>Bacillota</taxon>
        <taxon>Erysipelotrichia</taxon>
        <taxon>Erysipelotrichales</taxon>
        <taxon>Coprobacillaceae</taxon>
        <taxon>Thomasclavelia</taxon>
    </lineage>
</organism>
<evidence type="ECO:0000256" key="2">
    <source>
        <dbReference type="ARBA" id="ARBA00023015"/>
    </source>
</evidence>
<dbReference type="InterPro" id="IPR001789">
    <property type="entry name" value="Sig_transdc_resp-reg_receiver"/>
</dbReference>
<dbReference type="InterPro" id="IPR000792">
    <property type="entry name" value="Tscrpt_reg_LuxR_C"/>
</dbReference>
<feature type="domain" description="HTH luxR-type" evidence="6">
    <location>
        <begin position="153"/>
        <end position="218"/>
    </location>
</feature>
<dbReference type="SMART" id="SM00448">
    <property type="entry name" value="REC"/>
    <property type="match status" value="1"/>
</dbReference>
<dbReference type="eggNOG" id="COG2197">
    <property type="taxonomic scope" value="Bacteria"/>
</dbReference>
<protein>
    <submittedName>
        <fullName evidence="8">Response regulator receiver domain protein</fullName>
    </submittedName>
</protein>
<evidence type="ECO:0000256" key="1">
    <source>
        <dbReference type="ARBA" id="ARBA00022553"/>
    </source>
</evidence>
<dbReference type="GO" id="GO:0003677">
    <property type="term" value="F:DNA binding"/>
    <property type="evidence" value="ECO:0007669"/>
    <property type="project" value="UniProtKB-KW"/>
</dbReference>
<evidence type="ECO:0000256" key="5">
    <source>
        <dbReference type="PROSITE-ProRule" id="PRU00169"/>
    </source>
</evidence>
<reference evidence="8" key="2">
    <citation type="submission" date="2014-06" db="EMBL/GenBank/DDBJ databases">
        <title>Draft genome sequence of Clostridium spiroforme (DSM 1552).</title>
        <authorList>
            <person name="Sudarsanam P."/>
            <person name="Ley R."/>
            <person name="Guruge J."/>
            <person name="Turnbaugh P.J."/>
            <person name="Mahowald M."/>
            <person name="Liep D."/>
            <person name="Gordon J."/>
        </authorList>
    </citation>
    <scope>NUCLEOTIDE SEQUENCE</scope>
    <source>
        <strain evidence="8">DSM 1552</strain>
    </source>
</reference>
<evidence type="ECO:0000259" key="6">
    <source>
        <dbReference type="PROSITE" id="PS50043"/>
    </source>
</evidence>
<dbReference type="CDD" id="cd17535">
    <property type="entry name" value="REC_NarL-like"/>
    <property type="match status" value="1"/>
</dbReference>
<dbReference type="PROSITE" id="PS00622">
    <property type="entry name" value="HTH_LUXR_1"/>
    <property type="match status" value="1"/>
</dbReference>
<feature type="domain" description="Response regulatory" evidence="7">
    <location>
        <begin position="6"/>
        <end position="122"/>
    </location>
</feature>
<dbReference type="HOGENOM" id="CLU_000445_90_10_9"/>
<evidence type="ECO:0000313" key="9">
    <source>
        <dbReference type="Proteomes" id="UP000004910"/>
    </source>
</evidence>
<dbReference type="InterPro" id="IPR058245">
    <property type="entry name" value="NreC/VraR/RcsB-like_REC"/>
</dbReference>
<dbReference type="SUPFAM" id="SSF46894">
    <property type="entry name" value="C-terminal effector domain of the bipartite response regulators"/>
    <property type="match status" value="1"/>
</dbReference>
<sequence>MKDMIKVVIADDQELIRESLKIVLGTHEDIQVVNIAADGLEVLDILKRESVDVILMDIRMPRMDGVVCTKAVKEQYPNTKIIILTTFDDDDFVFSALKYGASGYLLKGVGMDELYQSILTVYRGGGMINPDIATKVFGMFSKMSQNNYSIQVDETNIDEISKPEWKVIQQVGYGFSNKEIAQKLYLSEGTVRNYLSSILSKLNLRDRTQLAIWAVQTGQTTKRVDDE</sequence>
<dbReference type="PANTHER" id="PTHR43214">
    <property type="entry name" value="TWO-COMPONENT RESPONSE REGULATOR"/>
    <property type="match status" value="1"/>
</dbReference>